<feature type="compositionally biased region" description="Low complexity" evidence="8">
    <location>
        <begin position="16"/>
        <end position="27"/>
    </location>
</feature>
<keyword evidence="3" id="KW-1003">Cell membrane</keyword>
<evidence type="ECO:0000256" key="6">
    <source>
        <dbReference type="ARBA" id="ARBA00023065"/>
    </source>
</evidence>
<sequence>MAPLARRGPGIRSLTSSSARAVPSRRSGLVMKDRSSNLVASSGKQVVVGGEVVYTTMDDEDVLASSGGDAIGGGGVFASDARKSLEAVDPTLRTDLMSSATVMSQVMDQNAWERHRSSLRFFRVFFNVFSSTVFKRIFVPSLLPVAIAVATCLLGWPVKPINALPFSIGGGLVSFMLVFRTNSGYGRFVEGRILWGTMLNTLRDVGRVAATYSTPSTRMLAMRVICLAECFAWLLKTHLRQGRTVGFGKHSLPEDKDTATPRVIEAMKPMGEAGAQDIKRLTEDCPHGPLICMILLTDACKKLITEAKLPFDAATELQKYIQILGGCLGGSERILKTPIPQSYTRHTGRVLMMFLCSLPLTLTPVMGWSVVPAVFILSYALMGVDEIGIELEEPFATLPLAPISTTVRNNLKSTRELMMEGI</sequence>
<evidence type="ECO:0000256" key="3">
    <source>
        <dbReference type="ARBA" id="ARBA00022475"/>
    </source>
</evidence>
<feature type="transmembrane region" description="Helical" evidence="9">
    <location>
        <begin position="137"/>
        <end position="156"/>
    </location>
</feature>
<keyword evidence="4 9" id="KW-0812">Transmembrane</keyword>
<keyword evidence="6" id="KW-0406">Ion transport</keyword>
<reference evidence="10" key="1">
    <citation type="submission" date="2020-10" db="EMBL/GenBank/DDBJ databases">
        <title>Unveiling of a novel bifunctional photoreceptor, Dualchrome1, isolated from a cosmopolitan green alga.</title>
        <authorList>
            <person name="Suzuki S."/>
            <person name="Kawachi M."/>
        </authorList>
    </citation>
    <scope>NUCLEOTIDE SEQUENCE</scope>
    <source>
        <strain evidence="10">NIES 2893</strain>
    </source>
</reference>
<keyword evidence="11" id="KW-1185">Reference proteome</keyword>
<dbReference type="Pfam" id="PF25539">
    <property type="entry name" value="Bestrophin_2"/>
    <property type="match status" value="1"/>
</dbReference>
<evidence type="ECO:0000313" key="10">
    <source>
        <dbReference type="EMBL" id="GHP11277.1"/>
    </source>
</evidence>
<feature type="region of interest" description="Disordered" evidence="8">
    <location>
        <begin position="1"/>
        <end position="27"/>
    </location>
</feature>
<proteinExistence type="predicted"/>
<keyword evidence="7 9" id="KW-0472">Membrane</keyword>
<evidence type="ECO:0000256" key="9">
    <source>
        <dbReference type="SAM" id="Phobius"/>
    </source>
</evidence>
<dbReference type="GO" id="GO:0005254">
    <property type="term" value="F:chloride channel activity"/>
    <property type="evidence" value="ECO:0007669"/>
    <property type="project" value="InterPro"/>
</dbReference>
<evidence type="ECO:0000256" key="4">
    <source>
        <dbReference type="ARBA" id="ARBA00022692"/>
    </source>
</evidence>
<keyword evidence="5 9" id="KW-1133">Transmembrane helix</keyword>
<dbReference type="GO" id="GO:0005886">
    <property type="term" value="C:plasma membrane"/>
    <property type="evidence" value="ECO:0007669"/>
    <property type="project" value="UniProtKB-SubCell"/>
</dbReference>
<feature type="transmembrane region" description="Helical" evidence="9">
    <location>
        <begin position="350"/>
        <end position="381"/>
    </location>
</feature>
<name>A0A830I287_9CHLO</name>
<evidence type="ECO:0000313" key="11">
    <source>
        <dbReference type="Proteomes" id="UP000660262"/>
    </source>
</evidence>
<dbReference type="InterPro" id="IPR044669">
    <property type="entry name" value="YneE/VCCN1/2-like"/>
</dbReference>
<evidence type="ECO:0000256" key="8">
    <source>
        <dbReference type="SAM" id="MobiDB-lite"/>
    </source>
</evidence>
<evidence type="ECO:0000256" key="1">
    <source>
        <dbReference type="ARBA" id="ARBA00004651"/>
    </source>
</evidence>
<dbReference type="PANTHER" id="PTHR33281">
    <property type="entry name" value="UPF0187 PROTEIN YNEE"/>
    <property type="match status" value="1"/>
</dbReference>
<feature type="transmembrane region" description="Helical" evidence="9">
    <location>
        <begin position="162"/>
        <end position="179"/>
    </location>
</feature>
<evidence type="ECO:0000256" key="5">
    <source>
        <dbReference type="ARBA" id="ARBA00022989"/>
    </source>
</evidence>
<keyword evidence="2" id="KW-0813">Transport</keyword>
<comment type="caution">
    <text evidence="10">The sequence shown here is derived from an EMBL/GenBank/DDBJ whole genome shotgun (WGS) entry which is preliminary data.</text>
</comment>
<gene>
    <name evidence="10" type="ORF">PPROV_001000500</name>
</gene>
<evidence type="ECO:0000256" key="2">
    <source>
        <dbReference type="ARBA" id="ARBA00022448"/>
    </source>
</evidence>
<dbReference type="AlphaFoldDB" id="A0A830I287"/>
<protein>
    <submittedName>
        <fullName evidence="10">Uncharacterized protein</fullName>
    </submittedName>
</protein>
<evidence type="ECO:0000256" key="7">
    <source>
        <dbReference type="ARBA" id="ARBA00023136"/>
    </source>
</evidence>
<comment type="subcellular location">
    <subcellularLocation>
        <location evidence="1">Cell membrane</location>
        <topology evidence="1">Multi-pass membrane protein</topology>
    </subcellularLocation>
</comment>
<organism evidence="10 11">
    <name type="scientific">Pycnococcus provasolii</name>
    <dbReference type="NCBI Taxonomy" id="41880"/>
    <lineage>
        <taxon>Eukaryota</taxon>
        <taxon>Viridiplantae</taxon>
        <taxon>Chlorophyta</taxon>
        <taxon>Pseudoscourfieldiophyceae</taxon>
        <taxon>Pseudoscourfieldiales</taxon>
        <taxon>Pycnococcaceae</taxon>
        <taxon>Pycnococcus</taxon>
    </lineage>
</organism>
<dbReference type="PANTHER" id="PTHR33281:SF19">
    <property type="entry name" value="VOLTAGE-DEPENDENT ANION CHANNEL-FORMING PROTEIN YNEE"/>
    <property type="match status" value="1"/>
</dbReference>
<dbReference type="EMBL" id="BNJQ01000033">
    <property type="protein sequence ID" value="GHP11277.1"/>
    <property type="molecule type" value="Genomic_DNA"/>
</dbReference>
<dbReference type="Proteomes" id="UP000660262">
    <property type="component" value="Unassembled WGS sequence"/>
</dbReference>
<dbReference type="OrthoDB" id="1368at2759"/>
<accession>A0A830I287</accession>